<dbReference type="InterPro" id="IPR030395">
    <property type="entry name" value="GP_PDE_dom"/>
</dbReference>
<dbReference type="OrthoDB" id="384721at2"/>
<organism evidence="3 4">
    <name type="scientific">Chengkuizengella marina</name>
    <dbReference type="NCBI Taxonomy" id="2507566"/>
    <lineage>
        <taxon>Bacteria</taxon>
        <taxon>Bacillati</taxon>
        <taxon>Bacillota</taxon>
        <taxon>Bacilli</taxon>
        <taxon>Bacillales</taxon>
        <taxon>Paenibacillaceae</taxon>
        <taxon>Chengkuizengella</taxon>
    </lineage>
</organism>
<keyword evidence="1" id="KW-0812">Transmembrane</keyword>
<keyword evidence="1" id="KW-0472">Membrane</keyword>
<evidence type="ECO:0000313" key="4">
    <source>
        <dbReference type="Proteomes" id="UP000448943"/>
    </source>
</evidence>
<proteinExistence type="predicted"/>
<dbReference type="GO" id="GO:0008081">
    <property type="term" value="F:phosphoric diester hydrolase activity"/>
    <property type="evidence" value="ECO:0007669"/>
    <property type="project" value="InterPro"/>
</dbReference>
<dbReference type="PANTHER" id="PTHR46211:SF14">
    <property type="entry name" value="GLYCEROPHOSPHODIESTER PHOSPHODIESTERASE"/>
    <property type="match status" value="1"/>
</dbReference>
<comment type="caution">
    <text evidence="3">The sequence shown here is derived from an EMBL/GenBank/DDBJ whole genome shotgun (WGS) entry which is preliminary data.</text>
</comment>
<accession>A0A6N9Q8I7</accession>
<name>A0A6N9Q8I7_9BACL</name>
<dbReference type="EMBL" id="SIJB01000047">
    <property type="protein sequence ID" value="NBI30963.1"/>
    <property type="molecule type" value="Genomic_DNA"/>
</dbReference>
<evidence type="ECO:0000313" key="3">
    <source>
        <dbReference type="EMBL" id="NBI30963.1"/>
    </source>
</evidence>
<dbReference type="PANTHER" id="PTHR46211">
    <property type="entry name" value="GLYCEROPHOSPHORYL DIESTER PHOSPHODIESTERASE"/>
    <property type="match status" value="1"/>
</dbReference>
<dbReference type="SUPFAM" id="SSF51695">
    <property type="entry name" value="PLC-like phosphodiesterases"/>
    <property type="match status" value="1"/>
</dbReference>
<dbReference type="RefSeq" id="WP_160647771.1">
    <property type="nucleotide sequence ID" value="NZ_SIJB01000047.1"/>
</dbReference>
<evidence type="ECO:0000256" key="1">
    <source>
        <dbReference type="SAM" id="Phobius"/>
    </source>
</evidence>
<protein>
    <submittedName>
        <fullName evidence="3">Glycerophosphodiester phosphodiesterase</fullName>
    </submittedName>
</protein>
<dbReference type="CDD" id="cd08561">
    <property type="entry name" value="GDPD_cytoplasmic_ScUgpQ2_like"/>
    <property type="match status" value="1"/>
</dbReference>
<dbReference type="PROSITE" id="PS51704">
    <property type="entry name" value="GP_PDE"/>
    <property type="match status" value="1"/>
</dbReference>
<dbReference type="InterPro" id="IPR017946">
    <property type="entry name" value="PLC-like_Pdiesterase_TIM-brl"/>
</dbReference>
<feature type="domain" description="GP-PDE" evidence="2">
    <location>
        <begin position="53"/>
        <end position="303"/>
    </location>
</feature>
<dbReference type="Gene3D" id="3.20.20.190">
    <property type="entry name" value="Phosphatidylinositol (PI) phosphodiesterase"/>
    <property type="match status" value="1"/>
</dbReference>
<dbReference type="Pfam" id="PF03009">
    <property type="entry name" value="GDPD"/>
    <property type="match status" value="1"/>
</dbReference>
<dbReference type="Proteomes" id="UP000448943">
    <property type="component" value="Unassembled WGS sequence"/>
</dbReference>
<dbReference type="AlphaFoldDB" id="A0A6N9Q8I7"/>
<evidence type="ECO:0000259" key="2">
    <source>
        <dbReference type="PROSITE" id="PS51704"/>
    </source>
</evidence>
<keyword evidence="4" id="KW-1185">Reference proteome</keyword>
<sequence length="304" mass="34621">MNSQIQTTKNKKRVRRMKWFFSILSVIGFLFIIFQILPVKKQEKNMFVSEGSPFVIAHRGGAGITPENTLTAFKNAKEIGVDALEFDVHLTKDGEIVVIHDETVDRTTNGTGNVADYTLDELKQLDAGYHFVDEQGEFSYRGKGVTIPSLREVFENFSELPMIIEIKPENKDLTGKVYEMIKEYGLEDKVIINSFYESVLVWFHEFAGDEIAIGAGPDTVKKYVISNLFYLDRLVSLDVHAFQLPLEQSGIDLASKRIIQTLQKRNIAVQYWTINEVEEMEELIDLGVDGIITNYPDRLLSLLN</sequence>
<gene>
    <name evidence="3" type="ORF">ERL59_18590</name>
</gene>
<reference evidence="3 4" key="1">
    <citation type="submission" date="2019-01" db="EMBL/GenBank/DDBJ databases">
        <title>Chengkuizengella sp. nov., isolated from deep-sea sediment of East Pacific Ocean.</title>
        <authorList>
            <person name="Yang J."/>
            <person name="Lai Q."/>
            <person name="Shao Z."/>
        </authorList>
    </citation>
    <scope>NUCLEOTIDE SEQUENCE [LARGE SCALE GENOMIC DNA]</scope>
    <source>
        <strain evidence="3 4">YPA3-1-1</strain>
    </source>
</reference>
<dbReference type="GO" id="GO:0006629">
    <property type="term" value="P:lipid metabolic process"/>
    <property type="evidence" value="ECO:0007669"/>
    <property type="project" value="InterPro"/>
</dbReference>
<feature type="transmembrane region" description="Helical" evidence="1">
    <location>
        <begin position="19"/>
        <end position="37"/>
    </location>
</feature>
<keyword evidence="1" id="KW-1133">Transmembrane helix</keyword>